<dbReference type="SUPFAM" id="SSF50249">
    <property type="entry name" value="Nucleic acid-binding proteins"/>
    <property type="match status" value="1"/>
</dbReference>
<dbReference type="HAMAP" id="MF_01588">
    <property type="entry name" value="DNA_ligase_A"/>
    <property type="match status" value="1"/>
</dbReference>
<evidence type="ECO:0000256" key="4">
    <source>
        <dbReference type="ARBA" id="ARBA00022763"/>
    </source>
</evidence>
<dbReference type="SMART" id="SM00292">
    <property type="entry name" value="BRCT"/>
    <property type="match status" value="1"/>
</dbReference>
<evidence type="ECO:0000256" key="3">
    <source>
        <dbReference type="ARBA" id="ARBA00022723"/>
    </source>
</evidence>
<feature type="active site" description="N6-AMP-lysine intermediate" evidence="10">
    <location>
        <position position="105"/>
    </location>
</feature>
<dbReference type="Pfam" id="PF00533">
    <property type="entry name" value="BRCT"/>
    <property type="match status" value="1"/>
</dbReference>
<evidence type="ECO:0000256" key="2">
    <source>
        <dbReference type="ARBA" id="ARBA00022705"/>
    </source>
</evidence>
<accession>A0A1K1LJ83</accession>
<feature type="binding site" evidence="10">
    <location>
        <position position="160"/>
    </location>
    <ligand>
        <name>NAD(+)</name>
        <dbReference type="ChEBI" id="CHEBI:57540"/>
    </ligand>
</feature>
<name>A0A1K1LJ83_RUMFL</name>
<keyword evidence="2 10" id="KW-0235">DNA replication</keyword>
<reference evidence="12 13" key="1">
    <citation type="submission" date="2016-11" db="EMBL/GenBank/DDBJ databases">
        <authorList>
            <person name="Jaros S."/>
            <person name="Januszkiewicz K."/>
            <person name="Wedrychowicz H."/>
        </authorList>
    </citation>
    <scope>NUCLEOTIDE SEQUENCE [LARGE SCALE GENOMIC DNA]</scope>
    <source>
        <strain evidence="12 13">YL228</strain>
    </source>
</reference>
<evidence type="ECO:0000256" key="10">
    <source>
        <dbReference type="HAMAP-Rule" id="MF_01588"/>
    </source>
</evidence>
<feature type="binding site" evidence="10">
    <location>
        <position position="388"/>
    </location>
    <ligand>
        <name>Zn(2+)</name>
        <dbReference type="ChEBI" id="CHEBI:29105"/>
    </ligand>
</feature>
<feature type="binding site" evidence="10">
    <location>
        <position position="411"/>
    </location>
    <ligand>
        <name>Zn(2+)</name>
        <dbReference type="ChEBI" id="CHEBI:29105"/>
    </ligand>
</feature>
<dbReference type="Gene3D" id="2.40.50.140">
    <property type="entry name" value="Nucleic acid-binding proteins"/>
    <property type="match status" value="1"/>
</dbReference>
<dbReference type="EMBL" id="FPIP01000001">
    <property type="protein sequence ID" value="SFW10922.1"/>
    <property type="molecule type" value="Genomic_DNA"/>
</dbReference>
<dbReference type="NCBIfam" id="TIGR00575">
    <property type="entry name" value="dnlj"/>
    <property type="match status" value="1"/>
</dbReference>
<keyword evidence="5 10" id="KW-0862">Zinc</keyword>
<keyword evidence="3 10" id="KW-0479">Metal-binding</keyword>
<evidence type="ECO:0000259" key="11">
    <source>
        <dbReference type="PROSITE" id="PS50172"/>
    </source>
</evidence>
<comment type="function">
    <text evidence="10">DNA ligase that catalyzes the formation of phosphodiester linkages between 5'-phosphoryl and 3'-hydroxyl groups in double-stranded DNA using NAD as a coenzyme and as the energy source for the reaction. It is essential for DNA replication and repair of damaged DNA.</text>
</comment>
<organism evidence="12 13">
    <name type="scientific">Ruminococcus flavefaciens</name>
    <dbReference type="NCBI Taxonomy" id="1265"/>
    <lineage>
        <taxon>Bacteria</taxon>
        <taxon>Bacillati</taxon>
        <taxon>Bacillota</taxon>
        <taxon>Clostridia</taxon>
        <taxon>Eubacteriales</taxon>
        <taxon>Oscillospiraceae</taxon>
        <taxon>Ruminococcus</taxon>
    </lineage>
</organism>
<gene>
    <name evidence="10" type="primary">ligA</name>
    <name evidence="12" type="ORF">SAMN02910280_0430</name>
</gene>
<evidence type="ECO:0000313" key="13">
    <source>
        <dbReference type="Proteomes" id="UP000183461"/>
    </source>
</evidence>
<evidence type="ECO:0000256" key="6">
    <source>
        <dbReference type="ARBA" id="ARBA00023027"/>
    </source>
</evidence>
<comment type="caution">
    <text evidence="10">Lacks conserved residue(s) required for the propagation of feature annotation.</text>
</comment>
<dbReference type="InterPro" id="IPR013839">
    <property type="entry name" value="DNAligase_adenylation"/>
</dbReference>
<dbReference type="InterPro" id="IPR036420">
    <property type="entry name" value="BRCT_dom_sf"/>
</dbReference>
<keyword evidence="1 10" id="KW-0436">Ligase</keyword>
<dbReference type="InterPro" id="IPR001357">
    <property type="entry name" value="BRCT_dom"/>
</dbReference>
<dbReference type="Gene3D" id="3.40.50.10190">
    <property type="entry name" value="BRCT domain"/>
    <property type="match status" value="1"/>
</dbReference>
<dbReference type="InterPro" id="IPR010994">
    <property type="entry name" value="RuvA_2-like"/>
</dbReference>
<dbReference type="CDD" id="cd17748">
    <property type="entry name" value="BRCT_DNA_ligase_like"/>
    <property type="match status" value="1"/>
</dbReference>
<dbReference type="SUPFAM" id="SSF56091">
    <property type="entry name" value="DNA ligase/mRNA capping enzyme, catalytic domain"/>
    <property type="match status" value="1"/>
</dbReference>
<feature type="binding site" evidence="10">
    <location>
        <position position="385"/>
    </location>
    <ligand>
        <name>Zn(2+)</name>
        <dbReference type="ChEBI" id="CHEBI:29105"/>
    </ligand>
</feature>
<evidence type="ECO:0000256" key="5">
    <source>
        <dbReference type="ARBA" id="ARBA00022833"/>
    </source>
</evidence>
<protein>
    <recommendedName>
        <fullName evidence="10">DNA ligase</fullName>
        <ecNumber evidence="10">6.5.1.2</ecNumber>
    </recommendedName>
    <alternativeName>
        <fullName evidence="10">Polydeoxyribonucleotide synthase [NAD(+)]</fullName>
    </alternativeName>
</protein>
<comment type="similarity">
    <text evidence="10">Belongs to the NAD-dependent DNA ligase family. LigA subfamily.</text>
</comment>
<dbReference type="Proteomes" id="UP000183461">
    <property type="component" value="Unassembled WGS sequence"/>
</dbReference>
<dbReference type="EC" id="6.5.1.2" evidence="10"/>
<keyword evidence="8 10" id="KW-0464">Manganese</keyword>
<dbReference type="InterPro" id="IPR013840">
    <property type="entry name" value="DNAligase_N"/>
</dbReference>
<comment type="catalytic activity">
    <reaction evidence="9 10">
        <text>NAD(+) + (deoxyribonucleotide)n-3'-hydroxyl + 5'-phospho-(deoxyribonucleotide)m = (deoxyribonucleotide)n+m + AMP + beta-nicotinamide D-nucleotide.</text>
        <dbReference type="EC" id="6.5.1.2"/>
    </reaction>
</comment>
<dbReference type="PROSITE" id="PS50172">
    <property type="entry name" value="BRCT"/>
    <property type="match status" value="1"/>
</dbReference>
<dbReference type="Pfam" id="PF01653">
    <property type="entry name" value="DNA_ligase_aden"/>
    <property type="match status" value="1"/>
</dbReference>
<comment type="cofactor">
    <cofactor evidence="10">
        <name>Mg(2+)</name>
        <dbReference type="ChEBI" id="CHEBI:18420"/>
    </cofactor>
    <cofactor evidence="10">
        <name>Mn(2+)</name>
        <dbReference type="ChEBI" id="CHEBI:29035"/>
    </cofactor>
</comment>
<evidence type="ECO:0000256" key="1">
    <source>
        <dbReference type="ARBA" id="ARBA00022598"/>
    </source>
</evidence>
<keyword evidence="10" id="KW-0460">Magnesium</keyword>
<dbReference type="Pfam" id="PF03120">
    <property type="entry name" value="OB_DNA_ligase"/>
    <property type="match status" value="1"/>
</dbReference>
<evidence type="ECO:0000256" key="9">
    <source>
        <dbReference type="ARBA" id="ARBA00034005"/>
    </source>
</evidence>
<dbReference type="InterPro" id="IPR004150">
    <property type="entry name" value="NAD_DNA_ligase_OB"/>
</dbReference>
<dbReference type="Gene3D" id="3.30.470.30">
    <property type="entry name" value="DNA ligase/mRNA capping enzyme"/>
    <property type="match status" value="1"/>
</dbReference>
<feature type="binding site" evidence="10">
    <location>
        <position position="296"/>
    </location>
    <ligand>
        <name>NAD(+)</name>
        <dbReference type="ChEBI" id="CHEBI:57540"/>
    </ligand>
</feature>
<dbReference type="InterPro" id="IPR001679">
    <property type="entry name" value="DNA_ligase"/>
</dbReference>
<dbReference type="Gene3D" id="1.10.287.610">
    <property type="entry name" value="Helix hairpin bin"/>
    <property type="match status" value="1"/>
</dbReference>
<feature type="binding site" evidence="10">
    <location>
        <begin position="81"/>
        <end position="82"/>
    </location>
    <ligand>
        <name>NAD(+)</name>
        <dbReference type="ChEBI" id="CHEBI:57540"/>
    </ligand>
</feature>
<keyword evidence="7 10" id="KW-0234">DNA repair</keyword>
<evidence type="ECO:0000313" key="12">
    <source>
        <dbReference type="EMBL" id="SFW10922.1"/>
    </source>
</evidence>
<dbReference type="InterPro" id="IPR012340">
    <property type="entry name" value="NA-bd_OB-fold"/>
</dbReference>
<dbReference type="GO" id="GO:0006260">
    <property type="term" value="P:DNA replication"/>
    <property type="evidence" value="ECO:0007669"/>
    <property type="project" value="UniProtKB-KW"/>
</dbReference>
<dbReference type="GO" id="GO:0003911">
    <property type="term" value="F:DNA ligase (NAD+) activity"/>
    <property type="evidence" value="ECO:0007669"/>
    <property type="project" value="UniProtKB-UniRule"/>
</dbReference>
<dbReference type="RefSeq" id="WP_072298888.1">
    <property type="nucleotide sequence ID" value="NZ_FPIP01000001.1"/>
</dbReference>
<dbReference type="SUPFAM" id="SSF52113">
    <property type="entry name" value="BRCT domain"/>
    <property type="match status" value="1"/>
</dbReference>
<keyword evidence="6 10" id="KW-0520">NAD</keyword>
<sequence>MATNDINRMKELNELLAKAADAYYNTGVEIMSDKQYDDLYDELVALEKKTGVILSGSRTQQVGFEVSSGLKKIKHPSKMLSLDKTKSVEELKSWLGEHKGFLSWKLDGLTLVLTYEGGELVQAVTRGNGEIGEDITQNARHIKGIPARIPFTGRLVVRGESLMKYKDFERVNAEIDDGSKYKNPRNLCVGTVRNLDSRVTAERNINFFAFNLVSAEGYEENSFSARLDWLEQQGFQRVYGITVTADNVEGAVADFEKAIAENEFPSDGLVLMYDDVAYGLSLGETSHAPRNGIAFKWRDETADTTLREVEWSASRTGLLNPVAIFDPVELEGTTVSRASVHNLSIVKQLRLGIGDTLTIFKANMIIPQVLENKTASGSLEIPAVCPVCGEPTEIRTSDEDVETLVCTNKACAAKHIGKFEHFVQRDAMNIVGMSTATIETLVSEGFVRQFRDFYHLDDHKFKIVVLEGFGEKSYQKLADAVEASRNTELSRVLYAMGIPNIGRQASRLICAQYPTAEELEHLTVSELTAIDGIGEVLANDYVKFFADEKNLAEYHALLAELHIEEAAAVNSESAIAGKTFVITGSVHIWKNRNELKAFIEQNGGKAAGSVSSKTDYLINNDNTSNSTKNKTAKELGVPIITEEEFQAMVEK</sequence>
<evidence type="ECO:0000256" key="7">
    <source>
        <dbReference type="ARBA" id="ARBA00023204"/>
    </source>
</evidence>
<dbReference type="SMART" id="SM00532">
    <property type="entry name" value="LIGANc"/>
    <property type="match status" value="1"/>
</dbReference>
<dbReference type="Pfam" id="PF12826">
    <property type="entry name" value="HHH_2"/>
    <property type="match status" value="1"/>
</dbReference>
<evidence type="ECO:0000256" key="8">
    <source>
        <dbReference type="ARBA" id="ARBA00023211"/>
    </source>
</evidence>
<dbReference type="Gene3D" id="1.10.150.20">
    <property type="entry name" value="5' to 3' exonuclease, C-terminal subdomain"/>
    <property type="match status" value="2"/>
</dbReference>
<feature type="domain" description="BRCT" evidence="11">
    <location>
        <begin position="570"/>
        <end position="651"/>
    </location>
</feature>
<proteinExistence type="inferred from homology"/>
<dbReference type="PIRSF" id="PIRSF001604">
    <property type="entry name" value="LigA"/>
    <property type="match status" value="1"/>
</dbReference>
<dbReference type="InterPro" id="IPR041663">
    <property type="entry name" value="DisA/LigA_HHH"/>
</dbReference>
<feature type="binding site" evidence="10">
    <location>
        <begin position="33"/>
        <end position="37"/>
    </location>
    <ligand>
        <name>NAD(+)</name>
        <dbReference type="ChEBI" id="CHEBI:57540"/>
    </ligand>
</feature>
<dbReference type="SUPFAM" id="SSF47781">
    <property type="entry name" value="RuvA domain 2-like"/>
    <property type="match status" value="1"/>
</dbReference>
<keyword evidence="4 10" id="KW-0227">DNA damage</keyword>
<dbReference type="NCBIfam" id="NF005932">
    <property type="entry name" value="PRK07956.1"/>
    <property type="match status" value="1"/>
</dbReference>
<dbReference type="AlphaFoldDB" id="A0A1K1LJ83"/>
<feature type="binding site" evidence="10">
    <location>
        <position position="126"/>
    </location>
    <ligand>
        <name>NAD(+)</name>
        <dbReference type="ChEBI" id="CHEBI:57540"/>
    </ligand>
</feature>
<dbReference type="GO" id="GO:0046872">
    <property type="term" value="F:metal ion binding"/>
    <property type="evidence" value="ECO:0007669"/>
    <property type="project" value="UniProtKB-KW"/>
</dbReference>
<dbReference type="GO" id="GO:0006281">
    <property type="term" value="P:DNA repair"/>
    <property type="evidence" value="ECO:0007669"/>
    <property type="project" value="UniProtKB-KW"/>
</dbReference>